<dbReference type="Pfam" id="PF12780">
    <property type="entry name" value="AAA_8"/>
    <property type="match status" value="1"/>
</dbReference>
<keyword evidence="14" id="KW-0505">Motor protein</keyword>
<dbReference type="Pfam" id="PF03028">
    <property type="entry name" value="Dynein_heavy"/>
    <property type="match status" value="1"/>
</dbReference>
<keyword evidence="7" id="KW-0493">Microtubule</keyword>
<dbReference type="Pfam" id="PF18198">
    <property type="entry name" value="AAA_lid_11"/>
    <property type="match status" value="1"/>
</dbReference>
<keyword evidence="9" id="KW-0547">Nucleotide-binding</keyword>
<evidence type="ECO:0000256" key="5">
    <source>
        <dbReference type="ARBA" id="ARBA00022197"/>
    </source>
</evidence>
<dbReference type="InterPro" id="IPR004273">
    <property type="entry name" value="Dynein_heavy_D6_P-loop"/>
</dbReference>
<dbReference type="FunFam" id="1.10.8.710:FF:000001">
    <property type="entry name" value="Dynein axonemal heavy chain 2"/>
    <property type="match status" value="1"/>
</dbReference>
<dbReference type="Gene3D" id="1.10.8.720">
    <property type="entry name" value="Region D6 of dynein motor"/>
    <property type="match status" value="1"/>
</dbReference>
<dbReference type="InterPro" id="IPR026983">
    <property type="entry name" value="DHC"/>
</dbReference>
<dbReference type="Gene3D" id="1.10.472.130">
    <property type="match status" value="1"/>
</dbReference>
<dbReference type="Pfam" id="PF12781">
    <property type="entry name" value="AAA_9"/>
    <property type="match status" value="1"/>
</dbReference>
<evidence type="ECO:0000256" key="13">
    <source>
        <dbReference type="ARBA" id="ARBA00023069"/>
    </source>
</evidence>
<dbReference type="InterPro" id="IPR042222">
    <property type="entry name" value="Dynein_2_N"/>
</dbReference>
<dbReference type="InterPro" id="IPR041658">
    <property type="entry name" value="AAA_lid_11"/>
</dbReference>
<dbReference type="FunFam" id="3.20.180.20:FF:000002">
    <property type="entry name" value="Cytoplasmic dynein heavy chain 1"/>
    <property type="match status" value="1"/>
</dbReference>
<dbReference type="FunFam" id="3.40.50.300:FF:000373">
    <property type="entry name" value="Cytoplasmic dynein heavy chain 2"/>
    <property type="match status" value="1"/>
</dbReference>
<dbReference type="Gene3D" id="1.20.920.20">
    <property type="match status" value="1"/>
</dbReference>
<dbReference type="GO" id="GO:0060271">
    <property type="term" value="P:cilium assembly"/>
    <property type="evidence" value="ECO:0007669"/>
    <property type="project" value="UniProtKB-ARBA"/>
</dbReference>
<feature type="coiled-coil region" evidence="18">
    <location>
        <begin position="963"/>
        <end position="990"/>
    </location>
</feature>
<dbReference type="InterPro" id="IPR024317">
    <property type="entry name" value="Dynein_heavy_chain_D4_dom"/>
</dbReference>
<proteinExistence type="inferred from homology"/>
<gene>
    <name evidence="20" type="ORF">PGLA1383_LOCUS32948</name>
</gene>
<dbReference type="InterPro" id="IPR041228">
    <property type="entry name" value="Dynein_C"/>
</dbReference>
<dbReference type="FunFam" id="1.10.287.2620:FF:000001">
    <property type="entry name" value="Cytoplasmic dynein heavy chain 1"/>
    <property type="match status" value="1"/>
</dbReference>
<dbReference type="Pfam" id="PF18199">
    <property type="entry name" value="Dynein_C"/>
    <property type="match status" value="1"/>
</dbReference>
<evidence type="ECO:0000256" key="15">
    <source>
        <dbReference type="ARBA" id="ARBA00023212"/>
    </source>
</evidence>
<keyword evidence="21" id="KW-1185">Reference proteome</keyword>
<dbReference type="Pfam" id="PF08385">
    <property type="entry name" value="DHC_N1"/>
    <property type="match status" value="1"/>
</dbReference>
<dbReference type="FunFam" id="3.40.50.300:FF:001013">
    <property type="entry name" value="Dynein heavy chain, cytoplasmic"/>
    <property type="match status" value="1"/>
</dbReference>
<evidence type="ECO:0000313" key="21">
    <source>
        <dbReference type="Proteomes" id="UP000654075"/>
    </source>
</evidence>
<dbReference type="SMART" id="SM00382">
    <property type="entry name" value="AAA"/>
    <property type="match status" value="3"/>
</dbReference>
<dbReference type="Gene3D" id="1.10.8.710">
    <property type="match status" value="1"/>
</dbReference>
<dbReference type="Pfam" id="PF12774">
    <property type="entry name" value="AAA_6"/>
    <property type="match status" value="1"/>
</dbReference>
<dbReference type="Gene3D" id="1.20.140.100">
    <property type="entry name" value="Dynein heavy chain, N-terminal domain 2"/>
    <property type="match status" value="1"/>
</dbReference>
<dbReference type="InterPro" id="IPR043160">
    <property type="entry name" value="Dynein_C_barrel"/>
</dbReference>
<dbReference type="Gene3D" id="1.10.287.2620">
    <property type="match status" value="1"/>
</dbReference>
<dbReference type="GO" id="GO:0008104">
    <property type="term" value="P:intracellular protein localization"/>
    <property type="evidence" value="ECO:0007669"/>
    <property type="project" value="UniProtKB-ARBA"/>
</dbReference>
<dbReference type="Gene3D" id="6.10.140.1060">
    <property type="match status" value="1"/>
</dbReference>
<evidence type="ECO:0000259" key="19">
    <source>
        <dbReference type="SMART" id="SM00382"/>
    </source>
</evidence>
<keyword evidence="13" id="KW-0969">Cilium</keyword>
<evidence type="ECO:0000256" key="14">
    <source>
        <dbReference type="ARBA" id="ARBA00023175"/>
    </source>
</evidence>
<dbReference type="FunFam" id="1.10.8.720:FF:000003">
    <property type="entry name" value="Cytoplasmic dynein heavy chain 2"/>
    <property type="match status" value="1"/>
</dbReference>
<dbReference type="GO" id="GO:0008569">
    <property type="term" value="F:minus-end-directed microtubule motor activity"/>
    <property type="evidence" value="ECO:0007669"/>
    <property type="project" value="InterPro"/>
</dbReference>
<dbReference type="GO" id="GO:0007018">
    <property type="term" value="P:microtubule-based movement"/>
    <property type="evidence" value="ECO:0007669"/>
    <property type="project" value="InterPro"/>
</dbReference>
<dbReference type="GO" id="GO:0005524">
    <property type="term" value="F:ATP binding"/>
    <property type="evidence" value="ECO:0007669"/>
    <property type="project" value="UniProtKB-KW"/>
</dbReference>
<dbReference type="InterPro" id="IPR035699">
    <property type="entry name" value="AAA_6"/>
</dbReference>
<dbReference type="FunFam" id="1.20.140.100:FF:000002">
    <property type="entry name" value="Cytoplasmic dynein heavy chain 1"/>
    <property type="match status" value="1"/>
</dbReference>
<name>A0A813FSG6_POLGL</name>
<feature type="domain" description="AAA+ ATPase" evidence="19">
    <location>
        <begin position="1576"/>
        <end position="1720"/>
    </location>
</feature>
<dbReference type="GO" id="GO:0005858">
    <property type="term" value="C:axonemal dynein complex"/>
    <property type="evidence" value="ECO:0007669"/>
    <property type="project" value="TreeGrafter"/>
</dbReference>
<evidence type="ECO:0000256" key="8">
    <source>
        <dbReference type="ARBA" id="ARBA00022737"/>
    </source>
</evidence>
<evidence type="ECO:0000256" key="11">
    <source>
        <dbReference type="ARBA" id="ARBA00023017"/>
    </source>
</evidence>
<evidence type="ECO:0000256" key="9">
    <source>
        <dbReference type="ARBA" id="ARBA00022741"/>
    </source>
</evidence>
<dbReference type="InterPro" id="IPR042228">
    <property type="entry name" value="Dynein_linker_3"/>
</dbReference>
<dbReference type="InterPro" id="IPR042219">
    <property type="entry name" value="AAA_lid_11_sf"/>
</dbReference>
<dbReference type="FunFam" id="1.20.58.1120:FF:000013">
    <property type="entry name" value="Dynein heavy chain-like protein"/>
    <property type="match status" value="1"/>
</dbReference>
<dbReference type="Pfam" id="PF17852">
    <property type="entry name" value="Dynein_AAA_lid"/>
    <property type="match status" value="1"/>
</dbReference>
<evidence type="ECO:0000256" key="17">
    <source>
        <dbReference type="ARBA" id="ARBA00033439"/>
    </source>
</evidence>
<keyword evidence="12 18" id="KW-0175">Coiled coil</keyword>
<dbReference type="PANTHER" id="PTHR46532">
    <property type="entry name" value="MALE FERTILITY FACTOR KL5"/>
    <property type="match status" value="1"/>
</dbReference>
<evidence type="ECO:0000256" key="16">
    <source>
        <dbReference type="ARBA" id="ARBA00023273"/>
    </source>
</evidence>
<dbReference type="InterPro" id="IPR003593">
    <property type="entry name" value="AAA+_ATPase"/>
</dbReference>
<dbReference type="Pfam" id="PF08393">
    <property type="entry name" value="DHC_N2"/>
    <property type="match status" value="1"/>
</dbReference>
<dbReference type="Gene3D" id="1.20.58.1120">
    <property type="match status" value="1"/>
</dbReference>
<evidence type="ECO:0000256" key="7">
    <source>
        <dbReference type="ARBA" id="ARBA00022701"/>
    </source>
</evidence>
<dbReference type="PANTHER" id="PTHR46532:SF4">
    <property type="entry name" value="AAA+ ATPASE DOMAIN-CONTAINING PROTEIN"/>
    <property type="match status" value="1"/>
</dbReference>
<comment type="subcellular location">
    <subcellularLocation>
        <location evidence="2">Cell projection</location>
        <location evidence="2">Cilium membrane</location>
        <topology evidence="2">Peripheral membrane protein</topology>
        <orientation evidence="2">Cytoplasmic side</orientation>
    </subcellularLocation>
    <subcellularLocation>
        <location evidence="1">Cytoplasm</location>
        <location evidence="1">Cytoskeleton</location>
    </subcellularLocation>
</comment>
<dbReference type="Pfam" id="PF12777">
    <property type="entry name" value="MT"/>
    <property type="match status" value="1"/>
</dbReference>
<dbReference type="Pfam" id="PF12775">
    <property type="entry name" value="AAA_7"/>
    <property type="match status" value="1"/>
</dbReference>
<dbReference type="SUPFAM" id="SSF52540">
    <property type="entry name" value="P-loop containing nucleoside triphosphate hydrolases"/>
    <property type="match status" value="4"/>
</dbReference>
<keyword evidence="16" id="KW-0966">Cell projection</keyword>
<sequence length="4309" mass="489136">MQEINFWLGMEKVLNDAQQQLQTPEIQLTLNLLKGARRFLATMSFESDTGLKPAIEKVSNYLSLLKDFPINDLLVASSIAQLTQAVRVIFSHMRRIKNAVQYPLWRAYNLAEAVSRDLAAQLLKILSTQRLMQQDAELFSQNMASCTELFRVWTDEVGQLKQLVREQLKKRGNERPIVKINCEHELLQGRIEELQKFRRAHMKLQEIIEKVLSEGKESGAKVEVAAAYCLVEQVDVLDVSRRGQQEWESTKHRYNERIDHAESEITARLRDKLGAAQTATEMFRVFSRFNALFVRPRIRGAIQEYQSSLIQQVKEDVVRLQEKFKEKYEGTQAAKMTAVRGIPPTAGLITWARQLDRRLGVYMGRVEDVLGRGWEQHVEGQKLKQEGDAFAKKMNTDPIYDEWLRETKDSKSFDVSMRIFDIQQGYQSYVLMVNFDEQVITLFKEVRNLQALQFRVPYAVKVTSDEAKLNYPFAMTLQEATRTYMQTCAQITPALAPMMASYQQGVQDLITEGLHLKWDSEKIDTYTQRFSERVFQFQQKFTELESMAEQMTRTIESLDDVDVKQDSSAQEVLAGTFEKMQKTVDDMNLGSFSNMDSWVAGLNKQIEQRLLKLLSKLTAEWLKQFKRWPSNGTSLIQESSVQASLHELRMQGSSLVLEPQKEFALTNWIRHFHDCLGVVCNLPQLQAARFDALRRNSAREAPSAGATFRGLVALLDEKVLLEVYDTIGNMIKTMEAYVSSWMQYQSLWEISTSMVLGRLGESLERWFGMLIEIQILSARFESSDQEAAFGPILVDYKQVQYKVKAKYDQWHLDLLREFGEKVRESMERFFRGVNQGRTSLEAVDVSADLTVVCMAVLKVKCNADNWAMQFDQLSKSQKLLSKQRFQFPDGWMHMEQVEGEWEAFQQILSRRSRILDNELPKLRSVVVQKDKQLDESITMLYAEWSAQKPVQGSLKPSNAMQLIKDFDEQLEKLKDQHSQLMQLKKSLQMEVNDAESLAPLQEEMSNLKGVWSEINTVHSRVESLKETLWTAVEPKRVRAALEEQLSSLRQMPPSLRQYEAFDHIQEQLQGHIKLNMLVTELKTDALKERHWKQIAQSLKLVVGYNELTLGHLWDANLEKNQSAIKEVLARAQGEMGLEQFLSEVRETWSSYEMELVPYKSKCRLIRGWDDLFTKLDEQLQGVQSMKMSPFYKSFEDEGSTWDDRLNKIRIIFDIWMDVQRRWVYLEGIFCSSADIQQLLPNEFVRFRTIDMEFIGLMKKVAAKPKVLDVVAIEGVQKQLDRLSDMLTAVQKALGDYLEKQRSQFARFYFVGDEDLLEMIGNSKDVQTVSRHLAKMFAGIATLSVEPGQPDIVKAMQSREGETVNFVKPLKISDDPAINAWLSRTEVCMQTSLGEHLNSAMTELGTLFSESGQVSEQPTMAFVANFPCQVLLNAICADWCAKIEMALGAGGAAELERIVPRCVAQLSFMAGKVIADVGKDVRQKLAQMITEVVHQRDVSRQLHRDGVASARNFQWLQLMRMYWNPNEGNMLQRLTICMADASFHYGFEYLGIADKLVQTPLTDRCFLTLTQALHMRLGANPFGPAGTGKTESVKALGNTMGRFVLVFCCDEAFDFQAMGRIFVGLCQVGAWGCFDEFNRLEERILSAVSEQVLTIQTGNKQNRKEIEILGKQVRLNSNVGIFVTMNPGYAGRSNLPDNLKQLFRAMAMTTPDKALIAQVNLYNQGFVSAERLAGKVVFLFDLCKDQLSSQPHYDFGLRSLKAVLACAGTMKREEVTSVGIDKFASLSEDEVAKSEQKILLRAIYDTLVPKLVAADKPLMQSLIAGVFPGADVGNVDNEVLQEEIRHLCRLRHFECTENFMLKCMELYQIQRITHGVMLVGAVGTGKSSVWRTLLDAMEKIDGIKGDAYVVDPKVVSKEELYGKLDATTLEWTDGVFTDILRRVTTGLRGENNRRQWIMFDGDVDPEWAENLNSVLDDNKILTLPNGERLAIPPNVRIMFEVDTLKYATLATVSRCGMVWFADDVVSAEMVCSRELKWIMHGNLESSKDKLGSEVDGGDGAPLSRVRKTKALCVDTLEPCFKPGGVVMQSLKLGFDMEHIMTFTMIRALTGLFSLLRKGINMVLECDEHHEDFPLAEEVVRSFIRKYLVYAICWAFAGDMLLILRVKFCEMLSRYVGEIPIPDGLTDETTLLDFEVRVEDGEWYHWDKRVPTLDIDPDKVADSSLIISTVDTVRHTATLAAWLEERRPFILSGPPGSGKTMTLMSTMKAMSGSLELASLNFSAGTTPELLLKTFDLYCETVKTPSGLVMRPLQLNRWVVVFCDECNLPAEDKYGTQKVVMFIRQITEAGGFYRPSDRQWVTVERVQFLGACNPPTDPGRHPMSDRFLRHAPVIFVDYPGPDSLRQIYGTFNRGMMKLQPQLPKTLAEAMTQTMVQFWRDSAKHFTSDMQPHYLYSPRELTRWKTALHEAISHWEGMTEAQLIRLVVHEALRIFVDRLVHAEEREGSEERLDEIVIEQFGCSREVLNRPILFSCYLSDQHRYVDSDQLQLRDYVKSKLSLFYEEELDVKLVIFDSVLDHIVRMDRVLRQPLGHLLLVGASGAGKTVLSKFVSWMNGLTVYTLKVGRNYDVLAFEADLRQVMKRSGVKGERITFIFDESNALGPAFVERMNALLAAGEVPGLFEGDEYSNLMSECRAAQMKGVDDAEIFATFTKQVQRNLHIVFTMNPANPDFYNRSNSSPALFNRCVIDWFGDWPHEACIQVAAEFSASIEVGPDAFAGPGSGDGKEQEEMRHQTLAATIVAFHEQVDATNVELRKAAQRYNYITPRDFLDFINHFISLLSEKNEEVKEQHSHISGGLKKLKETEDQVNELNKGLAVKEKALTEKNKEAESTMSQMVKGQGEAQERKANSEKLQVKLAEQSKVINERKAEIQKQIDEVEPALEAAKNAVRGVNKVSLDELRSMAKPPDAVRVAMEAVVLMVRPDVPASSISWEAVRKIMREPTFIPNILDYNIETLTATTRNIVQKNYIDSGIWNVEKIKFASRCAGPVAQWVESQMQFANLLLQMDPMRNELKAMENQAEKNKLELEGCQKQVQEMENMIKKFKDEYAVLISSVQQIKVEMQQVVEKCGRSSKLLKDLSSEKARWEASSRGFQEQTATLIGDVLISGAFCTYIGFFDLFMRQRVMSLWREQLNESNIRQKADLSVIDYLSKPSERLQWKENALPDDDLCYENAIIMRRFLRYPLIIDPSGQAVAFLINEFKGKRFMKTSFVDPNFMKHLESSLRFGAPLIVMDVEKVDPILNNVLNKETHKQGPRVLISLGDQEIDFSPSFEMFMCTRDSTAFFTPDLCSRVTFVNFTVTPSSLQSQCMNALLKSERPDVDKKRADMLKLQGEFKVKIRELEEGLLHALSHVEGSILEDVKVIATLEKIKKESSEIEEQIGKTNDIMREIEETSALYDTAGQVAASLFFLLESMGSMHSLYRYSLAFFLEVFDASIKVADGKVDDYDRRLQVIQRQLFMNLFQRVAPGLQEQDVLPFGLQLAQVMADSKGHSLSKPELDSLLKGAATDVLKSASASLAEQCREVLKPKLNQQQLKLLQDLHLLPCFSGLVGHMKANEGAWLKFLEHLEPEKNIPDGWQRSGDNTSASSKAMQETLIIKALRHDRLLMMFQKLVESVLDSGFLNLPAFNLAQVVEKDSKASSPIMMVSVPGFDPSSKVTDLAQLQGKSLTSAAMGSPEGFGLADKAIKAASNSGTWVLLKNVHLAIRWLSELEKKLYGMNAQKDFRLFLTMEFNPRIPANLIRLSRVYVFEPPSGVKASLQRSFTQILSADRTDRQPVERCRLHFLLAFLHAVVLERLRFFPVGWSKRYEFSDADQSCGRDVIDTWLDSVTNGGQVSNISPDKIPWDAIGSILCESIYGGRVDNEFDYAVLKAFINHLFRKESFNSDFFLNMESAKENCLRSPDGRKREQFLEWIENLPAKGSPSWVGLPVHAEQMLQINRAQHTLSRWLVLQGTAAVKKGGDAGGGTAGDKQTRRASLLVNPLADLGSKVRQMLANLPDGLDVMKRSDASLGDPLWRCFDREVGFGVALLERLRSDLVRLQAACEGNAKTTNDLRQLIQDLNTDQVPKSWRIFAIAEITATEWLADFVRRLEQLTTLTALPMSELQRHKLWYGGLFFPEAFLTASRQAVAQQRQLSLEELQLVVVIGNTAATDGDHFEVSGLHMEGATWDVKAGQLAATDELAVALPNARLRWVHKDSPECKQTADYLRVPVYLNTSRSTLVSSFELRSPKDVPNAVWVQRSVSITLWSKH</sequence>
<feature type="domain" description="AAA+ ATPase" evidence="19">
    <location>
        <begin position="2587"/>
        <end position="2749"/>
    </location>
</feature>
<dbReference type="OMA" id="NERQMTR"/>
<dbReference type="FunFam" id="3.40.50.300:FF:000122">
    <property type="entry name" value="Cytoplasmic dynein 1 heavy chain"/>
    <property type="match status" value="1"/>
</dbReference>
<dbReference type="Gene3D" id="3.10.490.20">
    <property type="match status" value="1"/>
</dbReference>
<organism evidence="20 21">
    <name type="scientific">Polarella glacialis</name>
    <name type="common">Dinoflagellate</name>
    <dbReference type="NCBI Taxonomy" id="89957"/>
    <lineage>
        <taxon>Eukaryota</taxon>
        <taxon>Sar</taxon>
        <taxon>Alveolata</taxon>
        <taxon>Dinophyceae</taxon>
        <taxon>Suessiales</taxon>
        <taxon>Suessiaceae</taxon>
        <taxon>Polarella</taxon>
    </lineage>
</organism>
<evidence type="ECO:0000256" key="3">
    <source>
        <dbReference type="ARBA" id="ARBA00008887"/>
    </source>
</evidence>
<dbReference type="Proteomes" id="UP000654075">
    <property type="component" value="Unassembled WGS sequence"/>
</dbReference>
<dbReference type="EMBL" id="CAJNNV010025584">
    <property type="protein sequence ID" value="CAE8615236.1"/>
    <property type="molecule type" value="Genomic_DNA"/>
</dbReference>
<dbReference type="OrthoDB" id="447173at2759"/>
<comment type="subunit">
    <text evidence="4">Consists of at least two heavy chains and a number of intermediate and light chains.</text>
</comment>
<dbReference type="Gene3D" id="1.20.920.30">
    <property type="match status" value="1"/>
</dbReference>
<accession>A0A813FSG6</accession>
<comment type="caution">
    <text evidence="20">The sequence shown here is derived from an EMBL/GenBank/DDBJ whole genome shotgun (WGS) entry which is preliminary data.</text>
</comment>
<evidence type="ECO:0000256" key="1">
    <source>
        <dbReference type="ARBA" id="ARBA00004245"/>
    </source>
</evidence>
<dbReference type="InterPro" id="IPR024743">
    <property type="entry name" value="Dynein_HC_stalk"/>
</dbReference>
<dbReference type="GO" id="GO:0045505">
    <property type="term" value="F:dynein intermediate chain binding"/>
    <property type="evidence" value="ECO:0007669"/>
    <property type="project" value="InterPro"/>
</dbReference>
<comment type="similarity">
    <text evidence="3">Belongs to the dynein heavy chain family.</text>
</comment>
<dbReference type="CDD" id="cd00009">
    <property type="entry name" value="AAA"/>
    <property type="match status" value="2"/>
</dbReference>
<keyword evidence="10" id="KW-0067">ATP-binding</keyword>
<evidence type="ECO:0000313" key="20">
    <source>
        <dbReference type="EMBL" id="CAE8615236.1"/>
    </source>
</evidence>
<dbReference type="Gene3D" id="3.40.50.300">
    <property type="entry name" value="P-loop containing nucleotide triphosphate hydrolases"/>
    <property type="match status" value="5"/>
</dbReference>
<dbReference type="Pfam" id="PF22597">
    <property type="entry name" value="DYN_lid"/>
    <property type="match status" value="1"/>
</dbReference>
<dbReference type="Gene3D" id="3.20.180.20">
    <property type="entry name" value="Dynein heavy chain, N-terminal domain 2"/>
    <property type="match status" value="1"/>
</dbReference>
<feature type="domain" description="AAA+ ATPase" evidence="19">
    <location>
        <begin position="2243"/>
        <end position="2394"/>
    </location>
</feature>
<dbReference type="InterPro" id="IPR013602">
    <property type="entry name" value="Dynein_heavy_linker"/>
</dbReference>
<evidence type="ECO:0000256" key="4">
    <source>
        <dbReference type="ARBA" id="ARBA00011655"/>
    </source>
</evidence>
<protein>
    <recommendedName>
        <fullName evidence="5">Dynein heavy chain, cytoplasmic</fullName>
    </recommendedName>
    <alternativeName>
        <fullName evidence="17">Dynein heavy chain, cytosolic</fullName>
    </alternativeName>
</protein>
<evidence type="ECO:0000256" key="2">
    <source>
        <dbReference type="ARBA" id="ARBA00004522"/>
    </source>
</evidence>
<dbReference type="FunFam" id="3.40.50.300:FF:000071">
    <property type="entry name" value="Cytoplasmic dynein heavy chain 1"/>
    <property type="match status" value="1"/>
</dbReference>
<dbReference type="InterPro" id="IPR043157">
    <property type="entry name" value="Dynein_AAA1S"/>
</dbReference>
<evidence type="ECO:0000256" key="12">
    <source>
        <dbReference type="ARBA" id="ARBA00023054"/>
    </source>
</evidence>
<dbReference type="InterPro" id="IPR054354">
    <property type="entry name" value="DYNC2H1-like_lid"/>
</dbReference>
<dbReference type="InterPro" id="IPR027417">
    <property type="entry name" value="P-loop_NTPase"/>
</dbReference>
<dbReference type="InterPro" id="IPR013594">
    <property type="entry name" value="Dynein_heavy_tail"/>
</dbReference>
<dbReference type="FunFam" id="3.10.490.20:FF:000004">
    <property type="entry name" value="Cytoplasmic dynein heavy chain 2"/>
    <property type="match status" value="1"/>
</dbReference>
<keyword evidence="6" id="KW-0963">Cytoplasm</keyword>
<evidence type="ECO:0000256" key="6">
    <source>
        <dbReference type="ARBA" id="ARBA00022490"/>
    </source>
</evidence>
<dbReference type="GO" id="GO:0005874">
    <property type="term" value="C:microtubule"/>
    <property type="evidence" value="ECO:0007669"/>
    <property type="project" value="UniProtKB-KW"/>
</dbReference>
<keyword evidence="11" id="KW-0243">Dynein</keyword>
<evidence type="ECO:0000256" key="10">
    <source>
        <dbReference type="ARBA" id="ARBA00022840"/>
    </source>
</evidence>
<keyword evidence="8" id="KW-0677">Repeat</keyword>
<keyword evidence="15" id="KW-0206">Cytoskeleton</keyword>
<evidence type="ECO:0000256" key="18">
    <source>
        <dbReference type="SAM" id="Coils"/>
    </source>
</evidence>
<dbReference type="GO" id="GO:0051959">
    <property type="term" value="F:dynein light intermediate chain binding"/>
    <property type="evidence" value="ECO:0007669"/>
    <property type="project" value="InterPro"/>
</dbReference>
<dbReference type="InterPro" id="IPR035706">
    <property type="entry name" value="AAA_9"/>
</dbReference>
<dbReference type="FunFam" id="1.20.920.20:FF:000002">
    <property type="entry name" value="Cytoplasmic dynein 1 heavy chain"/>
    <property type="match status" value="1"/>
</dbReference>
<reference evidence="20" key="1">
    <citation type="submission" date="2021-02" db="EMBL/GenBank/DDBJ databases">
        <authorList>
            <person name="Dougan E. K."/>
            <person name="Rhodes N."/>
            <person name="Thang M."/>
            <person name="Chan C."/>
        </authorList>
    </citation>
    <scope>NUCLEOTIDE SEQUENCE</scope>
</reference>
<dbReference type="Gene3D" id="1.10.8.1220">
    <property type="match status" value="1"/>
</dbReference>
<dbReference type="Gene3D" id="1.20.1270.280">
    <property type="match status" value="1"/>
</dbReference>
<dbReference type="GO" id="GO:0060170">
    <property type="term" value="C:ciliary membrane"/>
    <property type="evidence" value="ECO:0007669"/>
    <property type="project" value="UniProtKB-SubCell"/>
</dbReference>
<feature type="coiled-coil region" evidence="18">
    <location>
        <begin position="3063"/>
        <end position="3111"/>
    </location>
</feature>
<dbReference type="InterPro" id="IPR041466">
    <property type="entry name" value="Dynein_AAA5_ext"/>
</dbReference>